<organism evidence="1 2">
    <name type="scientific">Batillaria attramentaria</name>
    <dbReference type="NCBI Taxonomy" id="370345"/>
    <lineage>
        <taxon>Eukaryota</taxon>
        <taxon>Metazoa</taxon>
        <taxon>Spiralia</taxon>
        <taxon>Lophotrochozoa</taxon>
        <taxon>Mollusca</taxon>
        <taxon>Gastropoda</taxon>
        <taxon>Caenogastropoda</taxon>
        <taxon>Sorbeoconcha</taxon>
        <taxon>Cerithioidea</taxon>
        <taxon>Batillariidae</taxon>
        <taxon>Batillaria</taxon>
    </lineage>
</organism>
<sequence length="127" mass="13909">MRFRNAVVQSVIASSFEFYFKEAHRSADSDLQHCFLRTQAADKLCSSSTDSTSQIITVLLVVRLALIKGAVYFAAPDLCIACTKITGAREKMEHVWNYGSHLVAAVLPATGSEISSEERVEPNTPSV</sequence>
<name>A0ABD0LVX4_9CAEN</name>
<accession>A0ABD0LVX4</accession>
<proteinExistence type="predicted"/>
<gene>
    <name evidence="1" type="ORF">BaRGS_00004852</name>
</gene>
<protein>
    <submittedName>
        <fullName evidence="1">Uncharacterized protein</fullName>
    </submittedName>
</protein>
<evidence type="ECO:0000313" key="1">
    <source>
        <dbReference type="EMBL" id="KAK7503729.1"/>
    </source>
</evidence>
<comment type="caution">
    <text evidence="1">The sequence shown here is derived from an EMBL/GenBank/DDBJ whole genome shotgun (WGS) entry which is preliminary data.</text>
</comment>
<evidence type="ECO:0000313" key="2">
    <source>
        <dbReference type="Proteomes" id="UP001519460"/>
    </source>
</evidence>
<keyword evidence="2" id="KW-1185">Reference proteome</keyword>
<dbReference type="EMBL" id="JACVVK020000018">
    <property type="protein sequence ID" value="KAK7503729.1"/>
    <property type="molecule type" value="Genomic_DNA"/>
</dbReference>
<dbReference type="AlphaFoldDB" id="A0ABD0LVX4"/>
<dbReference type="Proteomes" id="UP001519460">
    <property type="component" value="Unassembled WGS sequence"/>
</dbReference>
<reference evidence="1 2" key="1">
    <citation type="journal article" date="2023" name="Sci. Data">
        <title>Genome assembly of the Korean intertidal mud-creeper Batillaria attramentaria.</title>
        <authorList>
            <person name="Patra A.K."/>
            <person name="Ho P.T."/>
            <person name="Jun S."/>
            <person name="Lee S.J."/>
            <person name="Kim Y."/>
            <person name="Won Y.J."/>
        </authorList>
    </citation>
    <scope>NUCLEOTIDE SEQUENCE [LARGE SCALE GENOMIC DNA]</scope>
    <source>
        <strain evidence="1">Wonlab-2016</strain>
    </source>
</reference>